<gene>
    <name evidence="1" type="ORF">COLO4_15921</name>
</gene>
<sequence>MALLAAPFSTPFVSPPRNFRRPSGLITPILRSFRV</sequence>
<dbReference type="EMBL" id="AWUE01015840">
    <property type="protein sequence ID" value="OMO95413.1"/>
    <property type="molecule type" value="Genomic_DNA"/>
</dbReference>
<organism evidence="1 2">
    <name type="scientific">Corchorus olitorius</name>
    <dbReference type="NCBI Taxonomy" id="93759"/>
    <lineage>
        <taxon>Eukaryota</taxon>
        <taxon>Viridiplantae</taxon>
        <taxon>Streptophyta</taxon>
        <taxon>Embryophyta</taxon>
        <taxon>Tracheophyta</taxon>
        <taxon>Spermatophyta</taxon>
        <taxon>Magnoliopsida</taxon>
        <taxon>eudicotyledons</taxon>
        <taxon>Gunneridae</taxon>
        <taxon>Pentapetalae</taxon>
        <taxon>rosids</taxon>
        <taxon>malvids</taxon>
        <taxon>Malvales</taxon>
        <taxon>Malvaceae</taxon>
        <taxon>Grewioideae</taxon>
        <taxon>Apeibeae</taxon>
        <taxon>Corchorus</taxon>
    </lineage>
</organism>
<evidence type="ECO:0000313" key="1">
    <source>
        <dbReference type="EMBL" id="OMO95413.1"/>
    </source>
</evidence>
<dbReference type="AlphaFoldDB" id="A0A1R3JKQ7"/>
<reference evidence="2" key="1">
    <citation type="submission" date="2013-09" db="EMBL/GenBank/DDBJ databases">
        <title>Corchorus olitorius genome sequencing.</title>
        <authorList>
            <person name="Alam M."/>
            <person name="Haque M.S."/>
            <person name="Islam M.S."/>
            <person name="Emdad E.M."/>
            <person name="Islam M.M."/>
            <person name="Ahmed B."/>
            <person name="Halim A."/>
            <person name="Hossen Q.M.M."/>
            <person name="Hossain M.Z."/>
            <person name="Ahmed R."/>
            <person name="Khan M.M."/>
            <person name="Islam R."/>
            <person name="Rashid M.M."/>
            <person name="Khan S.A."/>
            <person name="Rahman M.S."/>
            <person name="Alam M."/>
            <person name="Yahiya A.S."/>
            <person name="Khan M.S."/>
            <person name="Azam M.S."/>
            <person name="Haque T."/>
            <person name="Lashkar M.Z.H."/>
            <person name="Akhand A.I."/>
            <person name="Morshed G."/>
            <person name="Roy S."/>
            <person name="Uddin K.S."/>
            <person name="Rabeya T."/>
            <person name="Hossain A.S."/>
            <person name="Chowdhury A."/>
            <person name="Snigdha A.R."/>
            <person name="Mortoza M.S."/>
            <person name="Matin S.A."/>
            <person name="Hoque S.M.E."/>
            <person name="Islam M.K."/>
            <person name="Roy D.K."/>
            <person name="Haider R."/>
            <person name="Moosa M.M."/>
            <person name="Elias S.M."/>
            <person name="Hasan A.M."/>
            <person name="Jahan S."/>
            <person name="Shafiuddin M."/>
            <person name="Mahmood N."/>
            <person name="Shommy N.S."/>
        </authorList>
    </citation>
    <scope>NUCLEOTIDE SEQUENCE [LARGE SCALE GENOMIC DNA]</scope>
    <source>
        <strain evidence="2">cv. O-4</strain>
    </source>
</reference>
<keyword evidence="2" id="KW-1185">Reference proteome</keyword>
<evidence type="ECO:0000313" key="2">
    <source>
        <dbReference type="Proteomes" id="UP000187203"/>
    </source>
</evidence>
<dbReference type="Proteomes" id="UP000187203">
    <property type="component" value="Unassembled WGS sequence"/>
</dbReference>
<protein>
    <submittedName>
        <fullName evidence="1">Uncharacterized protein</fullName>
    </submittedName>
</protein>
<proteinExistence type="predicted"/>
<name>A0A1R3JKQ7_9ROSI</name>
<comment type="caution">
    <text evidence="1">The sequence shown here is derived from an EMBL/GenBank/DDBJ whole genome shotgun (WGS) entry which is preliminary data.</text>
</comment>
<accession>A0A1R3JKQ7</accession>